<evidence type="ECO:0000313" key="2">
    <source>
        <dbReference type="EMBL" id="TWS25939.1"/>
    </source>
</evidence>
<name>A0A5C5RSE3_9ACTN</name>
<keyword evidence="3" id="KW-1185">Reference proteome</keyword>
<keyword evidence="1" id="KW-1133">Transmembrane helix</keyword>
<keyword evidence="1" id="KW-0472">Membrane</keyword>
<dbReference type="AlphaFoldDB" id="A0A5C5RSE3"/>
<dbReference type="OrthoDB" id="9922705at2"/>
<dbReference type="RefSeq" id="WP_146430423.1">
    <property type="nucleotide sequence ID" value="NZ_VIGV01000001.1"/>
</dbReference>
<evidence type="ECO:0000313" key="3">
    <source>
        <dbReference type="Proteomes" id="UP000319792"/>
    </source>
</evidence>
<dbReference type="Proteomes" id="UP000319792">
    <property type="component" value="Unassembled WGS sequence"/>
</dbReference>
<keyword evidence="1" id="KW-0812">Transmembrane</keyword>
<reference evidence="2 3" key="2">
    <citation type="submission" date="2019-08" db="EMBL/GenBank/DDBJ databases">
        <title>Tsukamurella conjunctivitidis sp. nov., Tsukamurella assacharolytica sp. nov. and Tsukamurella sputae sp. nov. isolated from patients with conjunctivitis, bacteraemia (lymphoma) and respiratory infection (sputum) in Hong Kong.</title>
        <authorList>
            <person name="Fok K.M.N."/>
            <person name="Fong J.Y.H."/>
        </authorList>
    </citation>
    <scope>NUCLEOTIDE SEQUENCE [LARGE SCALE GENOMIC DNA]</scope>
    <source>
        <strain evidence="2 3">HKU70</strain>
    </source>
</reference>
<feature type="transmembrane region" description="Helical" evidence="1">
    <location>
        <begin position="36"/>
        <end position="58"/>
    </location>
</feature>
<organism evidence="2 3">
    <name type="scientific">Tsukamurella sputi</name>
    <dbReference type="NCBI Taxonomy" id="2591848"/>
    <lineage>
        <taxon>Bacteria</taxon>
        <taxon>Bacillati</taxon>
        <taxon>Actinomycetota</taxon>
        <taxon>Actinomycetes</taxon>
        <taxon>Mycobacteriales</taxon>
        <taxon>Tsukamurellaceae</taxon>
        <taxon>Tsukamurella</taxon>
    </lineage>
</organism>
<accession>A0A5C5RSE3</accession>
<proteinExistence type="predicted"/>
<sequence length="64" mass="6801">MTDKKMSGSPWPVVVVFAVVAVFILGLNAWGAGREAGFGLLVLAGCVLIGCERIAVAIRQRDRD</sequence>
<evidence type="ECO:0000256" key="1">
    <source>
        <dbReference type="SAM" id="Phobius"/>
    </source>
</evidence>
<dbReference type="EMBL" id="VIGV01000001">
    <property type="protein sequence ID" value="TWS25939.1"/>
    <property type="molecule type" value="Genomic_DNA"/>
</dbReference>
<comment type="caution">
    <text evidence="2">The sequence shown here is derived from an EMBL/GenBank/DDBJ whole genome shotgun (WGS) entry which is preliminary data.</text>
</comment>
<reference evidence="2 3" key="1">
    <citation type="submission" date="2019-06" db="EMBL/GenBank/DDBJ databases">
        <authorList>
            <person name="Teng J.L.L."/>
            <person name="Lee H.H."/>
            <person name="Lau S.K.P."/>
            <person name="Woo P.C.Y."/>
        </authorList>
    </citation>
    <scope>NUCLEOTIDE SEQUENCE [LARGE SCALE GENOMIC DNA]</scope>
    <source>
        <strain evidence="2 3">HKU70</strain>
    </source>
</reference>
<protein>
    <submittedName>
        <fullName evidence="2">Uncharacterized protein</fullName>
    </submittedName>
</protein>
<gene>
    <name evidence="2" type="ORF">FK268_01405</name>
</gene>
<feature type="transmembrane region" description="Helical" evidence="1">
    <location>
        <begin position="12"/>
        <end position="30"/>
    </location>
</feature>